<evidence type="ECO:0000256" key="6">
    <source>
        <dbReference type="ARBA" id="ARBA00022490"/>
    </source>
</evidence>
<keyword evidence="15" id="KW-0169">Cobalamin biosynthesis</keyword>
<dbReference type="Gene3D" id="1.20.1200.10">
    <property type="entry name" value="Cobalamin adenosyltransferase-like"/>
    <property type="match status" value="1"/>
</dbReference>
<evidence type="ECO:0000256" key="4">
    <source>
        <dbReference type="ARBA" id="ARBA00012454"/>
    </source>
</evidence>
<accession>A0A7X0LN01</accession>
<evidence type="ECO:0000256" key="3">
    <source>
        <dbReference type="ARBA" id="ARBA00007487"/>
    </source>
</evidence>
<name>A0A7X0LN01_9BACT</name>
<evidence type="ECO:0000259" key="16">
    <source>
        <dbReference type="Pfam" id="PF01923"/>
    </source>
</evidence>
<evidence type="ECO:0000313" key="18">
    <source>
        <dbReference type="Proteomes" id="UP000541810"/>
    </source>
</evidence>
<dbReference type="Proteomes" id="UP000541810">
    <property type="component" value="Unassembled WGS sequence"/>
</dbReference>
<evidence type="ECO:0000256" key="13">
    <source>
        <dbReference type="ARBA" id="ARBA00048555"/>
    </source>
</evidence>
<dbReference type="RefSeq" id="WP_184678984.1">
    <property type="nucleotide sequence ID" value="NZ_JACHGY010000001.1"/>
</dbReference>
<dbReference type="NCBIfam" id="TIGR00636">
    <property type="entry name" value="PduO_Nterm"/>
    <property type="match status" value="1"/>
</dbReference>
<keyword evidence="6" id="KW-0963">Cytoplasm</keyword>
<keyword evidence="7 15" id="KW-0808">Transferase</keyword>
<dbReference type="UniPathway" id="UPA00148">
    <property type="reaction ID" value="UER00233"/>
</dbReference>
<comment type="subcellular location">
    <subcellularLocation>
        <location evidence="1">Cytoplasm</location>
    </subcellularLocation>
</comment>
<evidence type="ECO:0000256" key="8">
    <source>
        <dbReference type="ARBA" id="ARBA00022741"/>
    </source>
</evidence>
<comment type="catalytic activity">
    <reaction evidence="13 15">
        <text>2 cob(II)yrinate a,c diamide + reduced [electron-transfer flavoprotein] + 2 ATP = 2 adenosylcob(III)yrinate a,c-diamide + 2 triphosphate + oxidized [electron-transfer flavoprotein] + 3 H(+)</text>
        <dbReference type="Rhea" id="RHEA:11528"/>
        <dbReference type="Rhea" id="RHEA-COMP:10685"/>
        <dbReference type="Rhea" id="RHEA-COMP:10686"/>
        <dbReference type="ChEBI" id="CHEBI:15378"/>
        <dbReference type="ChEBI" id="CHEBI:18036"/>
        <dbReference type="ChEBI" id="CHEBI:30616"/>
        <dbReference type="ChEBI" id="CHEBI:57692"/>
        <dbReference type="ChEBI" id="CHEBI:58307"/>
        <dbReference type="ChEBI" id="CHEBI:58503"/>
        <dbReference type="ChEBI" id="CHEBI:58537"/>
        <dbReference type="EC" id="2.5.1.17"/>
    </reaction>
</comment>
<dbReference type="InterPro" id="IPR036451">
    <property type="entry name" value="CblAdoTrfase-like_sf"/>
</dbReference>
<dbReference type="GO" id="GO:0005737">
    <property type="term" value="C:cytoplasm"/>
    <property type="evidence" value="ECO:0007669"/>
    <property type="project" value="UniProtKB-SubCell"/>
</dbReference>
<evidence type="ECO:0000256" key="7">
    <source>
        <dbReference type="ARBA" id="ARBA00022679"/>
    </source>
</evidence>
<evidence type="ECO:0000256" key="1">
    <source>
        <dbReference type="ARBA" id="ARBA00004496"/>
    </source>
</evidence>
<evidence type="ECO:0000256" key="14">
    <source>
        <dbReference type="ARBA" id="ARBA00048692"/>
    </source>
</evidence>
<evidence type="ECO:0000256" key="2">
    <source>
        <dbReference type="ARBA" id="ARBA00005121"/>
    </source>
</evidence>
<comment type="pathway">
    <text evidence="2 15">Cofactor biosynthesis; adenosylcobalamin biosynthesis; adenosylcobalamin from cob(II)yrinate a,c-diamide: step 2/7.</text>
</comment>
<comment type="catalytic activity">
    <reaction evidence="14 15">
        <text>2 cob(II)alamin + reduced [electron-transfer flavoprotein] + 2 ATP = 2 adenosylcob(III)alamin + 2 triphosphate + oxidized [electron-transfer flavoprotein] + 3 H(+)</text>
        <dbReference type="Rhea" id="RHEA:28671"/>
        <dbReference type="Rhea" id="RHEA-COMP:10685"/>
        <dbReference type="Rhea" id="RHEA-COMP:10686"/>
        <dbReference type="ChEBI" id="CHEBI:15378"/>
        <dbReference type="ChEBI" id="CHEBI:16304"/>
        <dbReference type="ChEBI" id="CHEBI:18036"/>
        <dbReference type="ChEBI" id="CHEBI:18408"/>
        <dbReference type="ChEBI" id="CHEBI:30616"/>
        <dbReference type="ChEBI" id="CHEBI:57692"/>
        <dbReference type="ChEBI" id="CHEBI:58307"/>
        <dbReference type="EC" id="2.5.1.17"/>
    </reaction>
</comment>
<dbReference type="GO" id="GO:0005524">
    <property type="term" value="F:ATP binding"/>
    <property type="evidence" value="ECO:0007669"/>
    <property type="project" value="UniProtKB-UniRule"/>
</dbReference>
<evidence type="ECO:0000313" key="17">
    <source>
        <dbReference type="EMBL" id="MBB6431523.1"/>
    </source>
</evidence>
<evidence type="ECO:0000256" key="15">
    <source>
        <dbReference type="RuleBase" id="RU366026"/>
    </source>
</evidence>
<dbReference type="InterPro" id="IPR029499">
    <property type="entry name" value="PduO-typ"/>
</dbReference>
<gene>
    <name evidence="17" type="ORF">HNQ40_003329</name>
</gene>
<organism evidence="17 18">
    <name type="scientific">Algisphaera agarilytica</name>
    <dbReference type="NCBI Taxonomy" id="1385975"/>
    <lineage>
        <taxon>Bacteria</taxon>
        <taxon>Pseudomonadati</taxon>
        <taxon>Planctomycetota</taxon>
        <taxon>Phycisphaerae</taxon>
        <taxon>Phycisphaerales</taxon>
        <taxon>Phycisphaeraceae</taxon>
        <taxon>Algisphaera</taxon>
    </lineage>
</organism>
<dbReference type="FunFam" id="1.20.1200.10:FF:000003">
    <property type="entry name" value="ATP:cob(I)alamin adenosyltransferase"/>
    <property type="match status" value="1"/>
</dbReference>
<feature type="domain" description="Cobalamin adenosyltransferase-like" evidence="16">
    <location>
        <begin position="3"/>
        <end position="175"/>
    </location>
</feature>
<dbReference type="GO" id="GO:0008817">
    <property type="term" value="F:corrinoid adenosyltransferase activity"/>
    <property type="evidence" value="ECO:0007669"/>
    <property type="project" value="UniProtKB-UniRule"/>
</dbReference>
<dbReference type="SUPFAM" id="SSF89028">
    <property type="entry name" value="Cobalamin adenosyltransferase-like"/>
    <property type="match status" value="1"/>
</dbReference>
<dbReference type="EMBL" id="JACHGY010000001">
    <property type="protein sequence ID" value="MBB6431523.1"/>
    <property type="molecule type" value="Genomic_DNA"/>
</dbReference>
<comment type="caution">
    <text evidence="17">The sequence shown here is derived from an EMBL/GenBank/DDBJ whole genome shotgun (WGS) entry which is preliminary data.</text>
</comment>
<reference evidence="17 18" key="1">
    <citation type="submission" date="2020-08" db="EMBL/GenBank/DDBJ databases">
        <title>Genomic Encyclopedia of Type Strains, Phase IV (KMG-IV): sequencing the most valuable type-strain genomes for metagenomic binning, comparative biology and taxonomic classification.</title>
        <authorList>
            <person name="Goeker M."/>
        </authorList>
    </citation>
    <scope>NUCLEOTIDE SEQUENCE [LARGE SCALE GENOMIC DNA]</scope>
    <source>
        <strain evidence="17 18">DSM 103725</strain>
    </source>
</reference>
<keyword evidence="8 15" id="KW-0547">Nucleotide-binding</keyword>
<evidence type="ECO:0000256" key="9">
    <source>
        <dbReference type="ARBA" id="ARBA00022840"/>
    </source>
</evidence>
<evidence type="ECO:0000256" key="12">
    <source>
        <dbReference type="ARBA" id="ARBA00033354"/>
    </source>
</evidence>
<keyword evidence="9 15" id="KW-0067">ATP-binding</keyword>
<protein>
    <recommendedName>
        <fullName evidence="5 15">Corrinoid adenosyltransferase</fullName>
        <ecNumber evidence="4 15">2.5.1.17</ecNumber>
    </recommendedName>
    <alternativeName>
        <fullName evidence="10 15">Cob(II)alamin adenosyltransferase</fullName>
    </alternativeName>
    <alternativeName>
        <fullName evidence="12 15">Cob(II)yrinic acid a,c-diamide adenosyltransferase</fullName>
    </alternativeName>
    <alternativeName>
        <fullName evidence="11 15">Cobinamide/cobalamin adenosyltransferase</fullName>
    </alternativeName>
</protein>
<dbReference type="EC" id="2.5.1.17" evidence="4 15"/>
<dbReference type="InterPro" id="IPR016030">
    <property type="entry name" value="CblAdoTrfase-like"/>
</dbReference>
<comment type="similarity">
    <text evidence="3 15">Belongs to the Cob(I)alamin adenosyltransferase family.</text>
</comment>
<dbReference type="GO" id="GO:0009236">
    <property type="term" value="P:cobalamin biosynthetic process"/>
    <property type="evidence" value="ECO:0007669"/>
    <property type="project" value="UniProtKB-UniRule"/>
</dbReference>
<proteinExistence type="inferred from homology"/>
<evidence type="ECO:0000256" key="5">
    <source>
        <dbReference type="ARBA" id="ARBA00020963"/>
    </source>
</evidence>
<keyword evidence="18" id="KW-1185">Reference proteome</keyword>
<dbReference type="Pfam" id="PF01923">
    <property type="entry name" value="Cob_adeno_trans"/>
    <property type="match status" value="1"/>
</dbReference>
<sequence length="195" mass="21180">MKLYTKRGDAGLTDLYGGQRVGKHNLRVEAYGTADELNSVIGLVISTGGPDEILQPLTSIQSRLFEIGADLATPHGELDEDGHETGRSSTVPRVGETQVAELEQWIDAVCEPVPAMQHFVLPGGTELASRLHVARTVCRRAERLCVALATMEPIGDHVIVYLNRLSDLLFAMARRANQLEGVDDIPWIAPGKGDD</sequence>
<dbReference type="PANTHER" id="PTHR12213">
    <property type="entry name" value="CORRINOID ADENOSYLTRANSFERASE"/>
    <property type="match status" value="1"/>
</dbReference>
<dbReference type="AlphaFoldDB" id="A0A7X0LN01"/>
<evidence type="ECO:0000256" key="11">
    <source>
        <dbReference type="ARBA" id="ARBA00033334"/>
    </source>
</evidence>
<dbReference type="PANTHER" id="PTHR12213:SF0">
    <property type="entry name" value="CORRINOID ADENOSYLTRANSFERASE MMAB"/>
    <property type="match status" value="1"/>
</dbReference>
<evidence type="ECO:0000256" key="10">
    <source>
        <dbReference type="ARBA" id="ARBA00031529"/>
    </source>
</evidence>